<dbReference type="InterPro" id="IPR044146">
    <property type="entry name" value="S1_Tex"/>
</dbReference>
<dbReference type="InterPro" id="IPR055179">
    <property type="entry name" value="Tex-like_central_region"/>
</dbReference>
<dbReference type="Gene3D" id="1.10.3500.10">
    <property type="entry name" value="Tex N-terminal region-like"/>
    <property type="match status" value="1"/>
</dbReference>
<dbReference type="InterPro" id="IPR012337">
    <property type="entry name" value="RNaseH-like_sf"/>
</dbReference>
<keyword evidence="4" id="KW-1185">Reference proteome</keyword>
<evidence type="ECO:0000313" key="3">
    <source>
        <dbReference type="EMBL" id="MBK1617570.1"/>
    </source>
</evidence>
<dbReference type="InterPro" id="IPR010994">
    <property type="entry name" value="RuvA_2-like"/>
</dbReference>
<dbReference type="InterPro" id="IPR018974">
    <property type="entry name" value="Tex-like_N"/>
</dbReference>
<dbReference type="SUPFAM" id="SSF47781">
    <property type="entry name" value="RuvA domain 2-like"/>
    <property type="match status" value="2"/>
</dbReference>
<dbReference type="Pfam" id="PF16921">
    <property type="entry name" value="Tex_YqgF"/>
    <property type="match status" value="1"/>
</dbReference>
<dbReference type="Gene3D" id="1.10.10.650">
    <property type="entry name" value="RuvA domain 2-like"/>
    <property type="match status" value="1"/>
</dbReference>
<feature type="compositionally biased region" description="Gly residues" evidence="1">
    <location>
        <begin position="757"/>
        <end position="774"/>
    </location>
</feature>
<feature type="domain" description="S1 motif" evidence="2">
    <location>
        <begin position="648"/>
        <end position="717"/>
    </location>
</feature>
<protein>
    <submittedName>
        <fullName evidence="3">RNA-binding transcriptional accessory protein</fullName>
    </submittedName>
</protein>
<dbReference type="Pfam" id="PF17674">
    <property type="entry name" value="HHH_9"/>
    <property type="match status" value="1"/>
</dbReference>
<dbReference type="InterPro" id="IPR032639">
    <property type="entry name" value="Tex_YqgF"/>
</dbReference>
<name>A0A9X0W679_9GAMM</name>
<dbReference type="InterPro" id="IPR012340">
    <property type="entry name" value="NA-bd_OB-fold"/>
</dbReference>
<dbReference type="Pfam" id="PF22706">
    <property type="entry name" value="Tex_central_region"/>
    <property type="match status" value="1"/>
</dbReference>
<evidence type="ECO:0000259" key="2">
    <source>
        <dbReference type="PROSITE" id="PS50126"/>
    </source>
</evidence>
<dbReference type="SUPFAM" id="SSF53098">
    <property type="entry name" value="Ribonuclease H-like"/>
    <property type="match status" value="1"/>
</dbReference>
<accession>A0A9X0W679</accession>
<dbReference type="Gene3D" id="2.40.50.140">
    <property type="entry name" value="Nucleic acid-binding proteins"/>
    <property type="match status" value="1"/>
</dbReference>
<dbReference type="GO" id="GO:0005829">
    <property type="term" value="C:cytosol"/>
    <property type="evidence" value="ECO:0007669"/>
    <property type="project" value="TreeGrafter"/>
</dbReference>
<dbReference type="InterPro" id="IPR023323">
    <property type="entry name" value="Tex-like_dom_sf"/>
</dbReference>
<dbReference type="FunFam" id="1.10.150.310:FF:000001">
    <property type="entry name" value="RNA-binding transcriptional accessory protein"/>
    <property type="match status" value="1"/>
</dbReference>
<feature type="compositionally biased region" description="Low complexity" evidence="1">
    <location>
        <begin position="775"/>
        <end position="786"/>
    </location>
</feature>
<dbReference type="FunFam" id="1.10.10.650:FF:000001">
    <property type="entry name" value="S1 RNA-binding domain 1"/>
    <property type="match status" value="1"/>
</dbReference>
<dbReference type="GO" id="GO:0006139">
    <property type="term" value="P:nucleobase-containing compound metabolic process"/>
    <property type="evidence" value="ECO:0007669"/>
    <property type="project" value="InterPro"/>
</dbReference>
<dbReference type="AlphaFoldDB" id="A0A9X0W679"/>
<feature type="region of interest" description="Disordered" evidence="1">
    <location>
        <begin position="718"/>
        <end position="803"/>
    </location>
</feature>
<gene>
    <name evidence="3" type="ORF">CKO42_03695</name>
</gene>
<dbReference type="Gene3D" id="1.10.150.310">
    <property type="entry name" value="Tex RuvX-like domain-like"/>
    <property type="match status" value="1"/>
</dbReference>
<dbReference type="FunFam" id="2.40.50.140:FF:000051">
    <property type="entry name" value="RNA-binding transcriptional accessory protein"/>
    <property type="match status" value="1"/>
</dbReference>
<sequence>MGAIIPVISQELGCHPRQVQAAVDLLDDGATVPFIARYRKEATGGLDDIQLRHLAQRLVYLRELEERRAAVLASIDEQGKLSDELRADLEAAETKQRLEDLYLPFKPKRRTKAQIAREAGLEPLADALLADRTQVPEQQAAAYVDVGKGVADVSAALEGARQILMERFAEDAELAGQLRERLWEVGILVSRVIAGKEAEGAKFSDYFDYAEPIAKVPSHRALALFRGRNQGILALELLAGEGEDPDAAFRGRIAQCFGIREQGLAGDTWLIETVRKTWRIKLMTRLDLDLKHRLLEAAETEAIRVFAKNLKALLLAAPAGRLPTIGLDPGLRTGVKVAVVDATGRVVDTATLYPHVPKNQWDASIAALAKLAAAHGVKLISIGNGTASRETDKLARELIRRHPELGLQSLVVSEAGASVYSASEYASRELPELDVSLRGAVSIARRLQDPLAELVKIEPKAIGVGQYQHDVNQSGLARTLDAVVEDCVNAVGVDLNTASAPLLTQVSGLTQTLAENVVRFREDQGAFRSRAQLKKVPRLGEKTFQQCAGFLRINDGDEPLDGSAVHPEAYPVVRRILKEVGRDIRALIGDRATLSGLQPARFADERFGEPTVRDIIAELEKPGRDPRPEFKAASFMEGVETLSDLRPGMVLEGAVTNVTNFGAFVDIGVHQDGLVHISRLADRFVKDPYEVVSTGQLVKVKVLDVDLPRKRVSLSMRLDDVPEGEGQGGAGRAGASSGVGAGRSGGGQRGAVEAGRRGGGGSGAGPVGAGGSGRSGSKSKSGSEESALADGAMAEAFAKARRR</sequence>
<dbReference type="GO" id="GO:0003735">
    <property type="term" value="F:structural constituent of ribosome"/>
    <property type="evidence" value="ECO:0007669"/>
    <property type="project" value="TreeGrafter"/>
</dbReference>
<comment type="caution">
    <text evidence="3">The sequence shown here is derived from an EMBL/GenBank/DDBJ whole genome shotgun (WGS) entry which is preliminary data.</text>
</comment>
<dbReference type="Proteomes" id="UP001138768">
    <property type="component" value="Unassembled WGS sequence"/>
</dbReference>
<dbReference type="SMART" id="SM00316">
    <property type="entry name" value="S1"/>
    <property type="match status" value="1"/>
</dbReference>
<proteinExistence type="predicted"/>
<dbReference type="SMART" id="SM00732">
    <property type="entry name" value="YqgFc"/>
    <property type="match status" value="1"/>
</dbReference>
<dbReference type="GO" id="GO:0006412">
    <property type="term" value="P:translation"/>
    <property type="evidence" value="ECO:0007669"/>
    <property type="project" value="TreeGrafter"/>
</dbReference>
<dbReference type="SUPFAM" id="SSF50249">
    <property type="entry name" value="Nucleic acid-binding proteins"/>
    <property type="match status" value="1"/>
</dbReference>
<dbReference type="Pfam" id="PF09371">
    <property type="entry name" value="Tex_N"/>
    <property type="match status" value="1"/>
</dbReference>
<dbReference type="InterPro" id="IPR041692">
    <property type="entry name" value="HHH_9"/>
</dbReference>
<evidence type="ECO:0000313" key="4">
    <source>
        <dbReference type="Proteomes" id="UP001138768"/>
    </source>
</evidence>
<dbReference type="CDD" id="cd05685">
    <property type="entry name" value="S1_Tex"/>
    <property type="match status" value="1"/>
</dbReference>
<dbReference type="PANTHER" id="PTHR10724">
    <property type="entry name" value="30S RIBOSOMAL PROTEIN S1"/>
    <property type="match status" value="1"/>
</dbReference>
<dbReference type="PROSITE" id="PS50126">
    <property type="entry name" value="S1"/>
    <property type="match status" value="1"/>
</dbReference>
<evidence type="ECO:0000256" key="1">
    <source>
        <dbReference type="SAM" id="MobiDB-lite"/>
    </source>
</evidence>
<dbReference type="EMBL" id="NRRY01000003">
    <property type="protein sequence ID" value="MBK1617570.1"/>
    <property type="molecule type" value="Genomic_DNA"/>
</dbReference>
<dbReference type="InterPro" id="IPR003029">
    <property type="entry name" value="S1_domain"/>
</dbReference>
<dbReference type="InterPro" id="IPR037027">
    <property type="entry name" value="YqgF/RNaseH-like_dom_sf"/>
</dbReference>
<dbReference type="FunFam" id="3.30.420.140:FF:000001">
    <property type="entry name" value="RNA-binding transcriptional accessory protein"/>
    <property type="match status" value="1"/>
</dbReference>
<dbReference type="SUPFAM" id="SSF158832">
    <property type="entry name" value="Tex N-terminal region-like"/>
    <property type="match status" value="1"/>
</dbReference>
<dbReference type="Pfam" id="PF00575">
    <property type="entry name" value="S1"/>
    <property type="match status" value="1"/>
</dbReference>
<dbReference type="PANTHER" id="PTHR10724:SF10">
    <property type="entry name" value="S1 RNA-BINDING DOMAIN-CONTAINING PROTEIN 1"/>
    <property type="match status" value="1"/>
</dbReference>
<dbReference type="InterPro" id="IPR006641">
    <property type="entry name" value="YqgF/RNaseH-like_dom"/>
</dbReference>
<reference evidence="3 4" key="1">
    <citation type="journal article" date="2020" name="Microorganisms">
        <title>Osmotic Adaptation and Compatible Solute Biosynthesis of Phototrophic Bacteria as Revealed from Genome Analyses.</title>
        <authorList>
            <person name="Imhoff J.F."/>
            <person name="Rahn T."/>
            <person name="Kunzel S."/>
            <person name="Keller A."/>
            <person name="Neulinger S.C."/>
        </authorList>
    </citation>
    <scope>NUCLEOTIDE SEQUENCE [LARGE SCALE GENOMIC DNA]</scope>
    <source>
        <strain evidence="3 4">DSM 25653</strain>
    </source>
</reference>
<organism evidence="3 4">
    <name type="scientific">Lamprobacter modestohalophilus</name>
    <dbReference type="NCBI Taxonomy" id="1064514"/>
    <lineage>
        <taxon>Bacteria</taxon>
        <taxon>Pseudomonadati</taxon>
        <taxon>Pseudomonadota</taxon>
        <taxon>Gammaproteobacteria</taxon>
        <taxon>Chromatiales</taxon>
        <taxon>Chromatiaceae</taxon>
        <taxon>Lamprobacter</taxon>
    </lineage>
</organism>
<dbReference type="InterPro" id="IPR050437">
    <property type="entry name" value="Ribos_protein_bS1-like"/>
</dbReference>
<dbReference type="Gene3D" id="3.30.420.140">
    <property type="entry name" value="YqgF/RNase H-like domain"/>
    <property type="match status" value="1"/>
</dbReference>
<dbReference type="GO" id="GO:0003729">
    <property type="term" value="F:mRNA binding"/>
    <property type="evidence" value="ECO:0007669"/>
    <property type="project" value="UniProtKB-ARBA"/>
</dbReference>
<dbReference type="RefSeq" id="WP_200239035.1">
    <property type="nucleotide sequence ID" value="NZ_NRRY01000003.1"/>
</dbReference>
<dbReference type="Pfam" id="PF12836">
    <property type="entry name" value="HHH_3"/>
    <property type="match status" value="1"/>
</dbReference>
<dbReference type="InterPro" id="IPR023319">
    <property type="entry name" value="Tex-like_HTH_dom_sf"/>
</dbReference>
<feature type="compositionally biased region" description="Gly residues" evidence="1">
    <location>
        <begin position="725"/>
        <end position="749"/>
    </location>
</feature>